<evidence type="ECO:0000259" key="2">
    <source>
        <dbReference type="Pfam" id="PF07463"/>
    </source>
</evidence>
<dbReference type="InterPro" id="IPR010902">
    <property type="entry name" value="NUMOD4"/>
</dbReference>
<evidence type="ECO:0000259" key="3">
    <source>
        <dbReference type="Pfam" id="PF13392"/>
    </source>
</evidence>
<dbReference type="EMBL" id="PTRC01000033">
    <property type="protein sequence ID" value="PQA72219.1"/>
    <property type="molecule type" value="Genomic_DNA"/>
</dbReference>
<dbReference type="Proteomes" id="UP000238493">
    <property type="component" value="Unassembled WGS sequence"/>
</dbReference>
<evidence type="ECO:0000313" key="5">
    <source>
        <dbReference type="Proteomes" id="UP000238493"/>
    </source>
</evidence>
<comment type="caution">
    <text evidence="4">The sequence shown here is derived from an EMBL/GenBank/DDBJ whole genome shotgun (WGS) entry which is preliminary data.</text>
</comment>
<sequence length="211" mass="23763">MANDSITEEWRSVEGFEGYEVSDMGRVRSWRSNSAGDKKRDTPRVMAPSLKKNGYLQVNLWRDGLRATKTVHSLVATAFFGHREEGKEVRHLNGVKHDNRVGNLAWGTHSENVLDAFDHGTHPGFARRGPDHNGLPSKPRGHHGAQAKQERRDRRKRLGQSPNSSGKLTGDQVLKIRALAGTMTYRELARRFGICAQSAHSIVTRKVWKHI</sequence>
<proteinExistence type="predicted"/>
<feature type="region of interest" description="Disordered" evidence="1">
    <location>
        <begin position="117"/>
        <end position="169"/>
    </location>
</feature>
<accession>A0A2S7IW31</accession>
<dbReference type="Pfam" id="PF07463">
    <property type="entry name" value="NUMOD4"/>
    <property type="match status" value="1"/>
</dbReference>
<gene>
    <name evidence="4" type="ORF">C3731_17630</name>
</gene>
<evidence type="ECO:0008006" key="6">
    <source>
        <dbReference type="Google" id="ProtNLM"/>
    </source>
</evidence>
<name>A0A2S7IW31_9HYPH</name>
<reference evidence="4 5" key="1">
    <citation type="submission" date="2018-02" db="EMBL/GenBank/DDBJ databases">
        <title>Draft genome sequence of Ochrobactrum oryzae found in Brazil.</title>
        <authorList>
            <person name="Cerdeira L."/>
            <person name="Andrade F."/>
            <person name="Zacariotto T."/>
            <person name="Barbosa B."/>
            <person name="Santos S."/>
            <person name="Cassetari V."/>
            <person name="Lincopan N."/>
        </authorList>
    </citation>
    <scope>NUCLEOTIDE SEQUENCE [LARGE SCALE GENOMIC DNA]</scope>
    <source>
        <strain evidence="4 5">OA447</strain>
    </source>
</reference>
<dbReference type="AlphaFoldDB" id="A0A2S7IW31"/>
<dbReference type="Pfam" id="PF13392">
    <property type="entry name" value="HNH_3"/>
    <property type="match status" value="1"/>
</dbReference>
<protein>
    <recommendedName>
        <fullName evidence="6">HNH endonuclease</fullName>
    </recommendedName>
</protein>
<dbReference type="OrthoDB" id="4313779at2"/>
<organism evidence="4 5">
    <name type="scientific">Brucella oryzae</name>
    <dbReference type="NCBI Taxonomy" id="335286"/>
    <lineage>
        <taxon>Bacteria</taxon>
        <taxon>Pseudomonadati</taxon>
        <taxon>Pseudomonadota</taxon>
        <taxon>Alphaproteobacteria</taxon>
        <taxon>Hyphomicrobiales</taxon>
        <taxon>Brucellaceae</taxon>
        <taxon>Brucella/Ochrobactrum group</taxon>
        <taxon>Brucella</taxon>
    </lineage>
</organism>
<evidence type="ECO:0000256" key="1">
    <source>
        <dbReference type="SAM" id="MobiDB-lite"/>
    </source>
</evidence>
<keyword evidence="5" id="KW-1185">Reference proteome</keyword>
<dbReference type="InterPro" id="IPR003615">
    <property type="entry name" value="HNH_nuc"/>
</dbReference>
<dbReference type="GO" id="GO:0016788">
    <property type="term" value="F:hydrolase activity, acting on ester bonds"/>
    <property type="evidence" value="ECO:0007669"/>
    <property type="project" value="InterPro"/>
</dbReference>
<feature type="domain" description="NUMOD4" evidence="2">
    <location>
        <begin position="8"/>
        <end position="61"/>
    </location>
</feature>
<dbReference type="InterPro" id="IPR044925">
    <property type="entry name" value="His-Me_finger_sf"/>
</dbReference>
<dbReference type="Gene3D" id="3.90.75.20">
    <property type="match status" value="1"/>
</dbReference>
<feature type="domain" description="HNH nuclease" evidence="3">
    <location>
        <begin position="70"/>
        <end position="113"/>
    </location>
</feature>
<dbReference type="SUPFAM" id="SSF54060">
    <property type="entry name" value="His-Me finger endonucleases"/>
    <property type="match status" value="1"/>
</dbReference>
<dbReference type="RefSeq" id="WP_104756925.1">
    <property type="nucleotide sequence ID" value="NZ_PTRC01000033.1"/>
</dbReference>
<evidence type="ECO:0000313" key="4">
    <source>
        <dbReference type="EMBL" id="PQA72219.1"/>
    </source>
</evidence>